<evidence type="ECO:0000313" key="3">
    <source>
        <dbReference type="Proteomes" id="UP000015101"/>
    </source>
</evidence>
<proteinExistence type="predicted"/>
<dbReference type="Proteomes" id="UP000015101">
    <property type="component" value="Unassembled WGS sequence"/>
</dbReference>
<keyword evidence="3" id="KW-1185">Reference proteome</keyword>
<evidence type="ECO:0000313" key="2">
    <source>
        <dbReference type="EnsemblMetazoa" id="HelroP174270"/>
    </source>
</evidence>
<dbReference type="EnsemblMetazoa" id="HelroT174270">
    <property type="protein sequence ID" value="HelroP174270"/>
    <property type="gene ID" value="HelroG174270"/>
</dbReference>
<dbReference type="AlphaFoldDB" id="T1F7X1"/>
<protein>
    <submittedName>
        <fullName evidence="1 2">Uncharacterized protein</fullName>
    </submittedName>
</protein>
<dbReference type="InParanoid" id="T1F7X1"/>
<dbReference type="OrthoDB" id="6773308at2759"/>
<accession>T1F7X1</accession>
<name>T1F7X1_HELRO</name>
<dbReference type="GeneID" id="20204920"/>
<dbReference type="HOGENOM" id="CLU_1961970_0_0_1"/>
<dbReference type="EMBL" id="AMQM01004871">
    <property type="status" value="NOT_ANNOTATED_CDS"/>
    <property type="molecule type" value="Genomic_DNA"/>
</dbReference>
<reference evidence="3" key="1">
    <citation type="submission" date="2012-12" db="EMBL/GenBank/DDBJ databases">
        <authorList>
            <person name="Hellsten U."/>
            <person name="Grimwood J."/>
            <person name="Chapman J.A."/>
            <person name="Shapiro H."/>
            <person name="Aerts A."/>
            <person name="Otillar R.P."/>
            <person name="Terry A.Y."/>
            <person name="Boore J.L."/>
            <person name="Simakov O."/>
            <person name="Marletaz F."/>
            <person name="Cho S.-J."/>
            <person name="Edsinger-Gonzales E."/>
            <person name="Havlak P."/>
            <person name="Kuo D.-H."/>
            <person name="Larsson T."/>
            <person name="Lv J."/>
            <person name="Arendt D."/>
            <person name="Savage R."/>
            <person name="Osoegawa K."/>
            <person name="de Jong P."/>
            <person name="Lindberg D.R."/>
            <person name="Seaver E.C."/>
            <person name="Weisblat D.A."/>
            <person name="Putnam N.H."/>
            <person name="Grigoriev I.V."/>
            <person name="Rokhsar D.S."/>
        </authorList>
    </citation>
    <scope>NUCLEOTIDE SEQUENCE</scope>
</reference>
<evidence type="ECO:0000313" key="1">
    <source>
        <dbReference type="EMBL" id="ESO02841.1"/>
    </source>
</evidence>
<reference evidence="1 3" key="2">
    <citation type="journal article" date="2013" name="Nature">
        <title>Insights into bilaterian evolution from three spiralian genomes.</title>
        <authorList>
            <person name="Simakov O."/>
            <person name="Marletaz F."/>
            <person name="Cho S.J."/>
            <person name="Edsinger-Gonzales E."/>
            <person name="Havlak P."/>
            <person name="Hellsten U."/>
            <person name="Kuo D.H."/>
            <person name="Larsson T."/>
            <person name="Lv J."/>
            <person name="Arendt D."/>
            <person name="Savage R."/>
            <person name="Osoegawa K."/>
            <person name="de Jong P."/>
            <person name="Grimwood J."/>
            <person name="Chapman J.A."/>
            <person name="Shapiro H."/>
            <person name="Aerts A."/>
            <person name="Otillar R.P."/>
            <person name="Terry A.Y."/>
            <person name="Boore J.L."/>
            <person name="Grigoriev I.V."/>
            <person name="Lindberg D.R."/>
            <person name="Seaver E.C."/>
            <person name="Weisblat D.A."/>
            <person name="Putnam N.H."/>
            <person name="Rokhsar D.S."/>
        </authorList>
    </citation>
    <scope>NUCLEOTIDE SEQUENCE</scope>
</reference>
<dbReference type="EMBL" id="KB096716">
    <property type="protein sequence ID" value="ESO02841.1"/>
    <property type="molecule type" value="Genomic_DNA"/>
</dbReference>
<dbReference type="RefSeq" id="XP_009019055.1">
    <property type="nucleotide sequence ID" value="XM_009020807.1"/>
</dbReference>
<organism evidence="2 3">
    <name type="scientific">Helobdella robusta</name>
    <name type="common">Californian leech</name>
    <dbReference type="NCBI Taxonomy" id="6412"/>
    <lineage>
        <taxon>Eukaryota</taxon>
        <taxon>Metazoa</taxon>
        <taxon>Spiralia</taxon>
        <taxon>Lophotrochozoa</taxon>
        <taxon>Annelida</taxon>
        <taxon>Clitellata</taxon>
        <taxon>Hirudinea</taxon>
        <taxon>Rhynchobdellida</taxon>
        <taxon>Glossiphoniidae</taxon>
        <taxon>Helobdella</taxon>
    </lineage>
</organism>
<dbReference type="KEGG" id="hro:HELRODRAFT_174270"/>
<gene>
    <name evidence="2" type="primary">20204920</name>
    <name evidence="1" type="ORF">HELRODRAFT_174270</name>
</gene>
<sequence>MAPQKKINYAELCDLVRGLEQKPKKRQRQYAFQYLCNRFPGLIYAKVKEPQIRDRMADDHFEDILSPTGKEAWVAFKVDGVHRCWQTIIGPFNVICQLINIRERAIEDPAETDFQAGFEKGSQVSSEV</sequence>
<dbReference type="CTD" id="20204920"/>
<reference evidence="2" key="3">
    <citation type="submission" date="2015-06" db="UniProtKB">
        <authorList>
            <consortium name="EnsemblMetazoa"/>
        </authorList>
    </citation>
    <scope>IDENTIFICATION</scope>
</reference>